<keyword evidence="5 7" id="KW-1133">Transmembrane helix</keyword>
<evidence type="ECO:0000256" key="2">
    <source>
        <dbReference type="ARBA" id="ARBA00009045"/>
    </source>
</evidence>
<sequence>MGIQDRDYYREGPSFLDRVGEQGATVWLIAITCGVFAGQLFSGVVRSPLVQIGEYDPERILEGEVWRLLTAVFLHGGLWHLFFNMLALYWAGLRIEELRGAREFTLFYLGSGIGANLIYLAVYLAGLCPWTQAIGASGAVVAVLVLFACYYPRQRLLLFLVIPIPAWGLVALFVALDLYGALGGNGRIVGKNVAFIVHLGGAALGLLYYQSGIQFSRLFTRTAVPRVRPKLRVHTPPVEQQVPEPVGVPAEPVARPAKPADEQLEAKLDAVLEKVSRYGQESLSAEEREILFRASELYKKRRK</sequence>
<reference evidence="10" key="1">
    <citation type="submission" date="2020-05" db="EMBL/GenBank/DDBJ databases">
        <title>Frigoriglobus tundricola gen. nov., sp. nov., a psychrotolerant cellulolytic planctomycete of the family Gemmataceae with two divergent copies of 16S rRNA gene.</title>
        <authorList>
            <person name="Kulichevskaya I.S."/>
            <person name="Ivanova A.A."/>
            <person name="Naumoff D.G."/>
            <person name="Beletsky A.V."/>
            <person name="Rijpstra W.I.C."/>
            <person name="Sinninghe Damste J.S."/>
            <person name="Mardanov A.V."/>
            <person name="Ravin N.V."/>
            <person name="Dedysh S.N."/>
        </authorList>
    </citation>
    <scope>NUCLEOTIDE SEQUENCE [LARGE SCALE GENOMIC DNA]</scope>
    <source>
        <strain evidence="10">PL17</strain>
    </source>
</reference>
<dbReference type="PANTHER" id="PTHR43731">
    <property type="entry name" value="RHOMBOID PROTEASE"/>
    <property type="match status" value="1"/>
</dbReference>
<evidence type="ECO:0000259" key="8">
    <source>
        <dbReference type="Pfam" id="PF01694"/>
    </source>
</evidence>
<feature type="transmembrane region" description="Helical" evidence="7">
    <location>
        <begin position="188"/>
        <end position="209"/>
    </location>
</feature>
<keyword evidence="3 7" id="KW-0812">Transmembrane</keyword>
<accession>A0A6M5Z0X3</accession>
<dbReference type="SMART" id="SM01160">
    <property type="entry name" value="DUF1751"/>
    <property type="match status" value="1"/>
</dbReference>
<feature type="transmembrane region" description="Helical" evidence="7">
    <location>
        <begin position="24"/>
        <end position="45"/>
    </location>
</feature>
<keyword evidence="10" id="KW-1185">Reference proteome</keyword>
<comment type="similarity">
    <text evidence="2">Belongs to the peptidase S54 family.</text>
</comment>
<keyword evidence="6 7" id="KW-0472">Membrane</keyword>
<organism evidence="9 10">
    <name type="scientific">Frigoriglobus tundricola</name>
    <dbReference type="NCBI Taxonomy" id="2774151"/>
    <lineage>
        <taxon>Bacteria</taxon>
        <taxon>Pseudomonadati</taxon>
        <taxon>Planctomycetota</taxon>
        <taxon>Planctomycetia</taxon>
        <taxon>Gemmatales</taxon>
        <taxon>Gemmataceae</taxon>
        <taxon>Frigoriglobus</taxon>
    </lineage>
</organism>
<evidence type="ECO:0000256" key="6">
    <source>
        <dbReference type="ARBA" id="ARBA00023136"/>
    </source>
</evidence>
<feature type="transmembrane region" description="Helical" evidence="7">
    <location>
        <begin position="104"/>
        <end position="124"/>
    </location>
</feature>
<evidence type="ECO:0000256" key="1">
    <source>
        <dbReference type="ARBA" id="ARBA00004141"/>
    </source>
</evidence>
<evidence type="ECO:0000256" key="3">
    <source>
        <dbReference type="ARBA" id="ARBA00022692"/>
    </source>
</evidence>
<dbReference type="AlphaFoldDB" id="A0A6M5Z0X3"/>
<dbReference type="InterPro" id="IPR050925">
    <property type="entry name" value="Rhomboid_protease_S54"/>
</dbReference>
<dbReference type="GO" id="GO:0016020">
    <property type="term" value="C:membrane"/>
    <property type="evidence" value="ECO:0007669"/>
    <property type="project" value="UniProtKB-SubCell"/>
</dbReference>
<dbReference type="EMBL" id="CP053452">
    <property type="protein sequence ID" value="QJW99290.1"/>
    <property type="molecule type" value="Genomic_DNA"/>
</dbReference>
<evidence type="ECO:0000256" key="7">
    <source>
        <dbReference type="SAM" id="Phobius"/>
    </source>
</evidence>
<dbReference type="Proteomes" id="UP000503447">
    <property type="component" value="Chromosome"/>
</dbReference>
<feature type="transmembrane region" description="Helical" evidence="7">
    <location>
        <begin position="65"/>
        <end position="92"/>
    </location>
</feature>
<proteinExistence type="inferred from homology"/>
<evidence type="ECO:0000256" key="4">
    <source>
        <dbReference type="ARBA" id="ARBA00022801"/>
    </source>
</evidence>
<dbReference type="GO" id="GO:0004252">
    <property type="term" value="F:serine-type endopeptidase activity"/>
    <property type="evidence" value="ECO:0007669"/>
    <property type="project" value="InterPro"/>
</dbReference>
<dbReference type="KEGG" id="ftj:FTUN_6893"/>
<evidence type="ECO:0000313" key="9">
    <source>
        <dbReference type="EMBL" id="QJW99290.1"/>
    </source>
</evidence>
<dbReference type="Gene3D" id="1.20.1540.10">
    <property type="entry name" value="Rhomboid-like"/>
    <property type="match status" value="1"/>
</dbReference>
<dbReference type="Pfam" id="PF01694">
    <property type="entry name" value="Rhomboid"/>
    <property type="match status" value="1"/>
</dbReference>
<name>A0A6M5Z0X3_9BACT</name>
<dbReference type="InterPro" id="IPR022764">
    <property type="entry name" value="Peptidase_S54_rhomboid_dom"/>
</dbReference>
<dbReference type="PANTHER" id="PTHR43731:SF14">
    <property type="entry name" value="PRESENILIN-ASSOCIATED RHOMBOID-LIKE PROTEIN, MITOCHONDRIAL"/>
    <property type="match status" value="1"/>
</dbReference>
<feature type="domain" description="Peptidase S54 rhomboid" evidence="8">
    <location>
        <begin position="63"/>
        <end position="208"/>
    </location>
</feature>
<comment type="subcellular location">
    <subcellularLocation>
        <location evidence="1">Membrane</location>
        <topology evidence="1">Multi-pass membrane protein</topology>
    </subcellularLocation>
</comment>
<dbReference type="InterPro" id="IPR035952">
    <property type="entry name" value="Rhomboid-like_sf"/>
</dbReference>
<evidence type="ECO:0000256" key="5">
    <source>
        <dbReference type="ARBA" id="ARBA00022989"/>
    </source>
</evidence>
<feature type="transmembrane region" description="Helical" evidence="7">
    <location>
        <begin position="130"/>
        <end position="149"/>
    </location>
</feature>
<keyword evidence="4" id="KW-0378">Hydrolase</keyword>
<feature type="transmembrane region" description="Helical" evidence="7">
    <location>
        <begin position="156"/>
        <end position="176"/>
    </location>
</feature>
<protein>
    <recommendedName>
        <fullName evidence="8">Peptidase S54 rhomboid domain-containing protein</fullName>
    </recommendedName>
</protein>
<evidence type="ECO:0000313" key="10">
    <source>
        <dbReference type="Proteomes" id="UP000503447"/>
    </source>
</evidence>
<dbReference type="SUPFAM" id="SSF144091">
    <property type="entry name" value="Rhomboid-like"/>
    <property type="match status" value="1"/>
</dbReference>
<gene>
    <name evidence="9" type="ORF">FTUN_6893</name>
</gene>